<protein>
    <submittedName>
        <fullName evidence="2">SIMPL domain-containing protein</fullName>
    </submittedName>
</protein>
<dbReference type="Gene3D" id="3.30.70.2970">
    <property type="entry name" value="Protein of unknown function (DUF541), domain 2"/>
    <property type="match status" value="1"/>
</dbReference>
<evidence type="ECO:0000313" key="2">
    <source>
        <dbReference type="EMBL" id="XBO72139.1"/>
    </source>
</evidence>
<name>A0AAU7KKN5_9GAMM</name>
<feature type="chain" id="PRO_5043952605" evidence="1">
    <location>
        <begin position="44"/>
        <end position="290"/>
    </location>
</feature>
<dbReference type="Gene3D" id="3.30.110.170">
    <property type="entry name" value="Protein of unknown function (DUF541), domain 1"/>
    <property type="match status" value="1"/>
</dbReference>
<dbReference type="RefSeq" id="WP_261395008.1">
    <property type="nucleotide sequence ID" value="NZ_CP098827.1"/>
</dbReference>
<organism evidence="2">
    <name type="scientific">Halomonas sp. RT37</name>
    <dbReference type="NCBI Taxonomy" id="2950872"/>
    <lineage>
        <taxon>Bacteria</taxon>
        <taxon>Pseudomonadati</taxon>
        <taxon>Pseudomonadota</taxon>
        <taxon>Gammaproteobacteria</taxon>
        <taxon>Oceanospirillales</taxon>
        <taxon>Halomonadaceae</taxon>
        <taxon>Halomonas</taxon>
    </lineage>
</organism>
<accession>A0AAU7KKN5</accession>
<evidence type="ECO:0000256" key="1">
    <source>
        <dbReference type="SAM" id="SignalP"/>
    </source>
</evidence>
<dbReference type="GO" id="GO:0006974">
    <property type="term" value="P:DNA damage response"/>
    <property type="evidence" value="ECO:0007669"/>
    <property type="project" value="TreeGrafter"/>
</dbReference>
<dbReference type="InterPro" id="IPR007497">
    <property type="entry name" value="SIMPL/DUF541"/>
</dbReference>
<dbReference type="AlphaFoldDB" id="A0AAU7KKN5"/>
<dbReference type="EMBL" id="CP098827">
    <property type="protein sequence ID" value="XBO72139.1"/>
    <property type="molecule type" value="Genomic_DNA"/>
</dbReference>
<dbReference type="InterPro" id="IPR052022">
    <property type="entry name" value="26kDa_periplasmic_antigen"/>
</dbReference>
<dbReference type="PANTHER" id="PTHR34387">
    <property type="entry name" value="SLR1258 PROTEIN"/>
    <property type="match status" value="1"/>
</dbReference>
<feature type="signal peptide" evidence="1">
    <location>
        <begin position="1"/>
        <end position="43"/>
    </location>
</feature>
<dbReference type="PANTHER" id="PTHR34387:SF1">
    <property type="entry name" value="PERIPLASMIC IMMUNOGENIC PROTEIN"/>
    <property type="match status" value="1"/>
</dbReference>
<sequence>MSLATPSARSRAMPSLRLRHLHRLATVGLGLALASMAATPSLAAESPTPRYLDIQAQSELKVAPDEATLNARLWELTPAIAQEKDSGDHGQALAEARQRLEDRAAELISALEDAGLSREAINAGSLRVQQEMLHQTRQGNDNPIPMVRTRLERPVTLAISDLDSLPTLLDALTEAGVNALDGVSYDLADRDAASDRALTQALERARAKAELMADALGVELGEVIHVSETNAPVFQPRMMAMRADMAESGGNADYSPGSITIDAGVQVRWGLAEATTDIDQDRQQVPAAPQ</sequence>
<gene>
    <name evidence="2" type="ORF">NFG58_05360</name>
</gene>
<proteinExistence type="predicted"/>
<dbReference type="Pfam" id="PF04402">
    <property type="entry name" value="SIMPL"/>
    <property type="match status" value="1"/>
</dbReference>
<reference evidence="2" key="1">
    <citation type="submission" date="2022-06" db="EMBL/GenBank/DDBJ databases">
        <title>A novel DMS-producing enzyme.</title>
        <authorList>
            <person name="Zhang Y."/>
        </authorList>
    </citation>
    <scope>NUCLEOTIDE SEQUENCE</scope>
    <source>
        <strain evidence="2">RT37</strain>
    </source>
</reference>
<keyword evidence="1" id="KW-0732">Signal</keyword>